<comment type="caution">
    <text evidence="1">The sequence shown here is derived from an EMBL/GenBank/DDBJ whole genome shotgun (WGS) entry which is preliminary data.</text>
</comment>
<organism evidence="1">
    <name type="scientific">Actinoplanes campanulatus</name>
    <dbReference type="NCBI Taxonomy" id="113559"/>
    <lineage>
        <taxon>Bacteria</taxon>
        <taxon>Bacillati</taxon>
        <taxon>Actinomycetota</taxon>
        <taxon>Actinomycetes</taxon>
        <taxon>Micromonosporales</taxon>
        <taxon>Micromonosporaceae</taxon>
        <taxon>Actinoplanes</taxon>
    </lineage>
</organism>
<name>A0ABQ3WRT8_9ACTN</name>
<reference evidence="1" key="1">
    <citation type="submission" date="2021-01" db="EMBL/GenBank/DDBJ databases">
        <title>Whole genome shotgun sequence of Actinoplanes capillaceus NBRC 16408.</title>
        <authorList>
            <person name="Komaki H."/>
            <person name="Tamura T."/>
        </authorList>
    </citation>
    <scope>NUCLEOTIDE SEQUENCE [LARGE SCALE GENOMIC DNA]</scope>
    <source>
        <strain evidence="1">NBRC 16408</strain>
    </source>
</reference>
<sequence length="69" mass="7282">MSPCQMQDSEGSQVPLKLTFADAGVDVANRAALDAKPVTAAARTQRAVELIRDKLSPFPVRSGVAPSFP</sequence>
<evidence type="ECO:0000313" key="1">
    <source>
        <dbReference type="EMBL" id="GID49012.1"/>
    </source>
</evidence>
<gene>
    <name evidence="1" type="ORF">Aca07nite_62870</name>
</gene>
<dbReference type="EMBL" id="BOMF01000113">
    <property type="protein sequence ID" value="GID49012.1"/>
    <property type="molecule type" value="Genomic_DNA"/>
</dbReference>
<protein>
    <recommendedName>
        <fullName evidence="2">FXSXX-COOH protein</fullName>
    </recommendedName>
</protein>
<evidence type="ECO:0008006" key="2">
    <source>
        <dbReference type="Google" id="ProtNLM"/>
    </source>
</evidence>
<accession>A0ABQ3WRT8</accession>
<proteinExistence type="predicted"/>